<protein>
    <submittedName>
        <fullName evidence="1">Uncharacterized protein</fullName>
    </submittedName>
</protein>
<keyword evidence="2" id="KW-1185">Reference proteome</keyword>
<gene>
    <name evidence="1" type="ORF">BpHYR1_052019</name>
</gene>
<evidence type="ECO:0000313" key="2">
    <source>
        <dbReference type="Proteomes" id="UP000276133"/>
    </source>
</evidence>
<proteinExistence type="predicted"/>
<evidence type="ECO:0000313" key="1">
    <source>
        <dbReference type="EMBL" id="RMZ99728.1"/>
    </source>
</evidence>
<comment type="caution">
    <text evidence="1">The sequence shown here is derived from an EMBL/GenBank/DDBJ whole genome shotgun (WGS) entry which is preliminary data.</text>
</comment>
<dbReference type="AlphaFoldDB" id="A0A3M7PL76"/>
<reference evidence="1 2" key="1">
    <citation type="journal article" date="2018" name="Sci. Rep.">
        <title>Genomic signatures of local adaptation to the degree of environmental predictability in rotifers.</title>
        <authorList>
            <person name="Franch-Gras L."/>
            <person name="Hahn C."/>
            <person name="Garcia-Roger E.M."/>
            <person name="Carmona M.J."/>
            <person name="Serra M."/>
            <person name="Gomez A."/>
        </authorList>
    </citation>
    <scope>NUCLEOTIDE SEQUENCE [LARGE SCALE GENOMIC DNA]</scope>
    <source>
        <strain evidence="1">HYR1</strain>
    </source>
</reference>
<organism evidence="1 2">
    <name type="scientific">Brachionus plicatilis</name>
    <name type="common">Marine rotifer</name>
    <name type="synonym">Brachionus muelleri</name>
    <dbReference type="NCBI Taxonomy" id="10195"/>
    <lineage>
        <taxon>Eukaryota</taxon>
        <taxon>Metazoa</taxon>
        <taxon>Spiralia</taxon>
        <taxon>Gnathifera</taxon>
        <taxon>Rotifera</taxon>
        <taxon>Eurotatoria</taxon>
        <taxon>Monogononta</taxon>
        <taxon>Pseudotrocha</taxon>
        <taxon>Ploima</taxon>
        <taxon>Brachionidae</taxon>
        <taxon>Brachionus</taxon>
    </lineage>
</organism>
<dbReference type="EMBL" id="REGN01010088">
    <property type="protein sequence ID" value="RMZ99728.1"/>
    <property type="molecule type" value="Genomic_DNA"/>
</dbReference>
<accession>A0A3M7PL76</accession>
<dbReference type="Proteomes" id="UP000276133">
    <property type="component" value="Unassembled WGS sequence"/>
</dbReference>
<name>A0A3M7PL76_BRAPC</name>
<sequence length="68" mass="8484">MLRSIRKYSNRIQINKNFQIILKKHVKVRCFKIIFQKINEIWYIKWCPLDPVLWKDIFLDIKVIFLFS</sequence>